<sequence>MKLFHGSSSNVAPVITIDDFKDSSMPNVFDGLFASDSDEVASSHGNAGRGGNVFSYCVADEKIATSRDLNEQFDEVVNFLRRSYEIESANEERLIELAQAIADDENQDDQFTDVLLFPRLGSDIGGAYSWEMQRLRGRVAAHLGFDAVEMEDEHGTSYLIVNPAIVAE</sequence>
<reference evidence="1" key="1">
    <citation type="journal article" date="2021" name="bioRxiv">
        <title>Identification of Pectobacterium species isolated from the soft rot of tetecho (Neobuxbaumia tetetzo), a columnar cactus, and associated metagenomics.</title>
        <authorList>
            <person name="Vargas-Peralta D."/>
            <person name="Narvaez-Barragan D.A."/>
            <person name="de Sandozequi A."/>
            <person name="Romero-Gutierrez M.F."/>
            <person name="Segovia L."/>
            <person name="Martinez-Anaya C."/>
            <person name="Alcaraz L.D."/>
            <person name="de la Torre Almaraz R."/>
        </authorList>
    </citation>
    <scope>NUCLEOTIDE SEQUENCE</scope>
    <source>
        <strain evidence="1">A3</strain>
    </source>
</reference>
<name>A0AAW4P1B3_9GAMM</name>
<proteinExistence type="predicted"/>
<dbReference type="Proteomes" id="UP000696310">
    <property type="component" value="Unassembled WGS sequence"/>
</dbReference>
<comment type="caution">
    <text evidence="1">The sequence shown here is derived from an EMBL/GenBank/DDBJ whole genome shotgun (WGS) entry which is preliminary data.</text>
</comment>
<gene>
    <name evidence="1" type="ORF">IM880_12945</name>
</gene>
<dbReference type="EMBL" id="JAESHX010000059">
    <property type="protein sequence ID" value="MBW5893122.1"/>
    <property type="molecule type" value="Genomic_DNA"/>
</dbReference>
<dbReference type="AlphaFoldDB" id="A0AAW4P1B3"/>
<dbReference type="InterPro" id="IPR058829">
    <property type="entry name" value="AcrIF11-like"/>
</dbReference>
<reference evidence="1" key="2">
    <citation type="submission" date="2021-01" db="EMBL/GenBank/DDBJ databases">
        <authorList>
            <person name="Vargas Peralta D."/>
        </authorList>
    </citation>
    <scope>NUCLEOTIDE SEQUENCE</scope>
    <source>
        <strain evidence="1">A3</strain>
    </source>
</reference>
<evidence type="ECO:0000313" key="1">
    <source>
        <dbReference type="EMBL" id="MBW5893122.1"/>
    </source>
</evidence>
<protein>
    <submittedName>
        <fullName evidence="1">Uncharacterized protein</fullName>
    </submittedName>
</protein>
<dbReference type="Pfam" id="PF26151">
    <property type="entry name" value="AcrIF11_ADP_ribosyl"/>
    <property type="match status" value="1"/>
</dbReference>
<organism evidence="1 2">
    <name type="scientific">Pectobacterium polaris</name>
    <dbReference type="NCBI Taxonomy" id="2042057"/>
    <lineage>
        <taxon>Bacteria</taxon>
        <taxon>Pseudomonadati</taxon>
        <taxon>Pseudomonadota</taxon>
        <taxon>Gammaproteobacteria</taxon>
        <taxon>Enterobacterales</taxon>
        <taxon>Pectobacteriaceae</taxon>
        <taxon>Pectobacterium</taxon>
    </lineage>
</organism>
<evidence type="ECO:0000313" key="2">
    <source>
        <dbReference type="Proteomes" id="UP000696310"/>
    </source>
</evidence>
<dbReference type="RefSeq" id="WP_219679896.1">
    <property type="nucleotide sequence ID" value="NZ_JAESHX010000059.1"/>
</dbReference>
<accession>A0AAW4P1B3</accession>